<feature type="domain" description="CCHC-type" evidence="4">
    <location>
        <begin position="120"/>
        <end position="133"/>
    </location>
</feature>
<sequence length="761" mass="85792">MSPPKLRRMICGRNWKVFMIENRPLTKHSCSRNCSLPETWETLVVTVSNSAPDGVVSKSQVTSSLLNEETRRKSTGSSHSEALVVNPRGRPRGRSSTPHNRDQSRGSSRGRSPSKQDIECHYCKKKGHMKRECLKLKFKEENRAKHGDKKQENTTAVSSDGELVVVCDESCVNLEGDFGCVRMGNEGLSKIVGMGNICLETSVGCKLVLKDVRHVPDIRLNLISTGKLDDEGYNNHFDQTIKEFDKDDQPEENASDLVDLEPIPSPSVHGEIEEDVQPPLEVGENVDIPNEVELENEGEQPIQEPPPQPELRRSVRDKQPSRKYSPDEFVTVTEQGEPESYQEALEHDKKGEWAKAMEDEMKSLLENRTYDLVKLPKGKKALKNKWVYRLKHDGENLRYKARLVVKGFGQKKGIDFDEIFSPVVKMSSIRVVLGMAASLNLEVEQLDVKTAFLHGDLEEEIYMEQPEGFKEKGKENLVCKLKKSLYGLKQAPRQWYKKFDSFMVDHGYSRTTSDHCVFVKKFPDGNFIILLLYVDDMLIVGQDSMKINELKLELSKSFAMKNLGPAKQILGMKITRDRKKGLIWLSQESYVEKILERFNMSKAKPVSCPLANHFKLSSKQCPTSEKDKAEMEKFPYASAVGSLMYAMVCTRPNLAHAVGVVSRFLSNPGKEHWAAVKWILRYLRGTSRVCLCFGNGKAVLDGFTDADMAGDVDSRKSTSGYLMTFAGELSIGNQGCKNVSLYQLRKRSSLQLPKLARSCCG</sequence>
<dbReference type="InterPro" id="IPR013103">
    <property type="entry name" value="RVT_2"/>
</dbReference>
<dbReference type="InterPro" id="IPR036875">
    <property type="entry name" value="Znf_CCHC_sf"/>
</dbReference>
<protein>
    <recommendedName>
        <fullName evidence="4">CCHC-type domain-containing protein</fullName>
    </recommendedName>
</protein>
<dbReference type="GO" id="GO:0008270">
    <property type="term" value="F:zinc ion binding"/>
    <property type="evidence" value="ECO:0007669"/>
    <property type="project" value="UniProtKB-KW"/>
</dbReference>
<evidence type="ECO:0000259" key="4">
    <source>
        <dbReference type="PROSITE" id="PS50158"/>
    </source>
</evidence>
<keyword evidence="2" id="KW-0479">Metal-binding</keyword>
<feature type="region of interest" description="Disordered" evidence="3">
    <location>
        <begin position="243"/>
        <end position="346"/>
    </location>
</feature>
<dbReference type="PANTHER" id="PTHR11439">
    <property type="entry name" value="GAG-POL-RELATED RETROTRANSPOSON"/>
    <property type="match status" value="1"/>
</dbReference>
<keyword evidence="1" id="KW-0064">Aspartyl protease</keyword>
<dbReference type="InterPro" id="IPR043502">
    <property type="entry name" value="DNA/RNA_pol_sf"/>
</dbReference>
<dbReference type="GO" id="GO:0003676">
    <property type="term" value="F:nucleic acid binding"/>
    <property type="evidence" value="ECO:0007669"/>
    <property type="project" value="InterPro"/>
</dbReference>
<dbReference type="SUPFAM" id="SSF57756">
    <property type="entry name" value="Retrovirus zinc finger-like domains"/>
    <property type="match status" value="1"/>
</dbReference>
<feature type="compositionally biased region" description="Basic and acidic residues" evidence="3">
    <location>
        <begin position="310"/>
        <end position="326"/>
    </location>
</feature>
<comment type="caution">
    <text evidence="5">The sequence shown here is derived from an EMBL/GenBank/DDBJ whole genome shotgun (WGS) entry which is preliminary data.</text>
</comment>
<keyword evidence="1" id="KW-0645">Protease</keyword>
<feature type="region of interest" description="Disordered" evidence="3">
    <location>
        <begin position="62"/>
        <end position="116"/>
    </location>
</feature>
<dbReference type="Gene3D" id="4.10.60.10">
    <property type="entry name" value="Zinc finger, CCHC-type"/>
    <property type="match status" value="1"/>
</dbReference>
<keyword evidence="2" id="KW-0862">Zinc</keyword>
<gene>
    <name evidence="5" type="ORF">RHGRI_014986</name>
</gene>
<dbReference type="Pfam" id="PF07727">
    <property type="entry name" value="RVT_2"/>
    <property type="match status" value="1"/>
</dbReference>
<evidence type="ECO:0000256" key="2">
    <source>
        <dbReference type="PROSITE-ProRule" id="PRU00047"/>
    </source>
</evidence>
<evidence type="ECO:0000313" key="6">
    <source>
        <dbReference type="Proteomes" id="UP000823749"/>
    </source>
</evidence>
<reference evidence="5" key="1">
    <citation type="submission" date="2020-08" db="EMBL/GenBank/DDBJ databases">
        <title>Plant Genome Project.</title>
        <authorList>
            <person name="Zhang R.-G."/>
        </authorList>
    </citation>
    <scope>NUCLEOTIDE SEQUENCE</scope>
    <source>
        <strain evidence="5">WSP0</strain>
        <tissue evidence="5">Leaf</tissue>
    </source>
</reference>
<dbReference type="SUPFAM" id="SSF56672">
    <property type="entry name" value="DNA/RNA polymerases"/>
    <property type="match status" value="1"/>
</dbReference>
<dbReference type="GO" id="GO:0004190">
    <property type="term" value="F:aspartic-type endopeptidase activity"/>
    <property type="evidence" value="ECO:0007669"/>
    <property type="project" value="UniProtKB-KW"/>
</dbReference>
<keyword evidence="1" id="KW-0378">Hydrolase</keyword>
<dbReference type="InterPro" id="IPR054722">
    <property type="entry name" value="PolX-like_BBD"/>
</dbReference>
<evidence type="ECO:0000256" key="3">
    <source>
        <dbReference type="SAM" id="MobiDB-lite"/>
    </source>
</evidence>
<dbReference type="PROSITE" id="PS50158">
    <property type="entry name" value="ZF_CCHC"/>
    <property type="match status" value="1"/>
</dbReference>
<keyword evidence="2" id="KW-0863">Zinc-finger</keyword>
<keyword evidence="6" id="KW-1185">Reference proteome</keyword>
<dbReference type="EMBL" id="JACTNZ010000005">
    <property type="protein sequence ID" value="KAG5549865.1"/>
    <property type="molecule type" value="Genomic_DNA"/>
</dbReference>
<organism evidence="5 6">
    <name type="scientific">Rhododendron griersonianum</name>
    <dbReference type="NCBI Taxonomy" id="479676"/>
    <lineage>
        <taxon>Eukaryota</taxon>
        <taxon>Viridiplantae</taxon>
        <taxon>Streptophyta</taxon>
        <taxon>Embryophyta</taxon>
        <taxon>Tracheophyta</taxon>
        <taxon>Spermatophyta</taxon>
        <taxon>Magnoliopsida</taxon>
        <taxon>eudicotyledons</taxon>
        <taxon>Gunneridae</taxon>
        <taxon>Pentapetalae</taxon>
        <taxon>asterids</taxon>
        <taxon>Ericales</taxon>
        <taxon>Ericaceae</taxon>
        <taxon>Ericoideae</taxon>
        <taxon>Rhodoreae</taxon>
        <taxon>Rhododendron</taxon>
    </lineage>
</organism>
<name>A0AAV6KBJ2_9ERIC</name>
<dbReference type="PANTHER" id="PTHR11439:SF467">
    <property type="entry name" value="INTEGRASE CATALYTIC DOMAIN-CONTAINING PROTEIN"/>
    <property type="match status" value="1"/>
</dbReference>
<accession>A0AAV6KBJ2</accession>
<dbReference type="Pfam" id="PF22936">
    <property type="entry name" value="Pol_BBD"/>
    <property type="match status" value="1"/>
</dbReference>
<dbReference type="Proteomes" id="UP000823749">
    <property type="component" value="Chromosome 5"/>
</dbReference>
<dbReference type="InterPro" id="IPR001878">
    <property type="entry name" value="Znf_CCHC"/>
</dbReference>
<evidence type="ECO:0000256" key="1">
    <source>
        <dbReference type="ARBA" id="ARBA00022750"/>
    </source>
</evidence>
<evidence type="ECO:0000313" key="5">
    <source>
        <dbReference type="EMBL" id="KAG5549865.1"/>
    </source>
</evidence>
<proteinExistence type="predicted"/>
<dbReference type="AlphaFoldDB" id="A0AAV6KBJ2"/>